<gene>
    <name evidence="2" type="ORF">LSINAPIS_LOCUS8627</name>
</gene>
<evidence type="ECO:0000313" key="2">
    <source>
        <dbReference type="EMBL" id="VVC97319.1"/>
    </source>
</evidence>
<protein>
    <submittedName>
        <fullName evidence="2">Uncharacterized protein</fullName>
    </submittedName>
</protein>
<feature type="region of interest" description="Disordered" evidence="1">
    <location>
        <begin position="127"/>
        <end position="156"/>
    </location>
</feature>
<name>A0A5E4QGA0_9NEOP</name>
<dbReference type="Proteomes" id="UP000324832">
    <property type="component" value="Unassembled WGS sequence"/>
</dbReference>
<feature type="region of interest" description="Disordered" evidence="1">
    <location>
        <begin position="1"/>
        <end position="23"/>
    </location>
</feature>
<evidence type="ECO:0000256" key="1">
    <source>
        <dbReference type="SAM" id="MobiDB-lite"/>
    </source>
</evidence>
<feature type="compositionally biased region" description="Polar residues" evidence="1">
    <location>
        <begin position="10"/>
        <end position="21"/>
    </location>
</feature>
<reference evidence="2 3" key="1">
    <citation type="submission" date="2017-07" db="EMBL/GenBank/DDBJ databases">
        <authorList>
            <person name="Talla V."/>
            <person name="Backstrom N."/>
        </authorList>
    </citation>
    <scope>NUCLEOTIDE SEQUENCE [LARGE SCALE GENOMIC DNA]</scope>
</reference>
<feature type="compositionally biased region" description="Basic and acidic residues" evidence="1">
    <location>
        <begin position="138"/>
        <end position="147"/>
    </location>
</feature>
<organism evidence="2 3">
    <name type="scientific">Leptidea sinapis</name>
    <dbReference type="NCBI Taxonomy" id="189913"/>
    <lineage>
        <taxon>Eukaryota</taxon>
        <taxon>Metazoa</taxon>
        <taxon>Ecdysozoa</taxon>
        <taxon>Arthropoda</taxon>
        <taxon>Hexapoda</taxon>
        <taxon>Insecta</taxon>
        <taxon>Pterygota</taxon>
        <taxon>Neoptera</taxon>
        <taxon>Endopterygota</taxon>
        <taxon>Lepidoptera</taxon>
        <taxon>Glossata</taxon>
        <taxon>Ditrysia</taxon>
        <taxon>Papilionoidea</taxon>
        <taxon>Pieridae</taxon>
        <taxon>Dismorphiinae</taxon>
        <taxon>Leptidea</taxon>
    </lineage>
</organism>
<dbReference type="AlphaFoldDB" id="A0A5E4QGA0"/>
<accession>A0A5E4QGA0</accession>
<dbReference type="EMBL" id="FZQP02003112">
    <property type="protein sequence ID" value="VVC97319.1"/>
    <property type="molecule type" value="Genomic_DNA"/>
</dbReference>
<keyword evidence="3" id="KW-1185">Reference proteome</keyword>
<sequence length="156" mass="17818">MHPAPPGLSSCRSPSADTSVGYQAPEELAAASGIPPAVALSAGWNCKEGKRSADETKSRPVVISFLNQWKKEHIMKNKKKMETIYLTDDYPKNVLEKRKILQEQLMEERKKGNYAIIKYDSLIIRDNTHKNEKRKREKSISPREQQLHKHHGNLTQ</sequence>
<evidence type="ECO:0000313" key="3">
    <source>
        <dbReference type="Proteomes" id="UP000324832"/>
    </source>
</evidence>
<proteinExistence type="predicted"/>